<dbReference type="InterPro" id="IPR050950">
    <property type="entry name" value="HTH-type_LysR_regulators"/>
</dbReference>
<dbReference type="GO" id="GO:0003677">
    <property type="term" value="F:DNA binding"/>
    <property type="evidence" value="ECO:0007669"/>
    <property type="project" value="UniProtKB-KW"/>
</dbReference>
<accession>A0A412Z203</accession>
<keyword evidence="2" id="KW-0805">Transcription regulation</keyword>
<dbReference type="PANTHER" id="PTHR30419">
    <property type="entry name" value="HTH-TYPE TRANSCRIPTIONAL REGULATOR YBHD"/>
    <property type="match status" value="1"/>
</dbReference>
<evidence type="ECO:0000256" key="4">
    <source>
        <dbReference type="ARBA" id="ARBA00023163"/>
    </source>
</evidence>
<dbReference type="FunFam" id="1.10.10.10:FF:000001">
    <property type="entry name" value="LysR family transcriptional regulator"/>
    <property type="match status" value="1"/>
</dbReference>
<dbReference type="GO" id="GO:0003700">
    <property type="term" value="F:DNA-binding transcription factor activity"/>
    <property type="evidence" value="ECO:0007669"/>
    <property type="project" value="InterPro"/>
</dbReference>
<name>A0A412Z203_9FIRM</name>
<dbReference type="InterPro" id="IPR036390">
    <property type="entry name" value="WH_DNA-bd_sf"/>
</dbReference>
<dbReference type="Proteomes" id="UP000284543">
    <property type="component" value="Unassembled WGS sequence"/>
</dbReference>
<dbReference type="Pfam" id="PF00126">
    <property type="entry name" value="HTH_1"/>
    <property type="match status" value="1"/>
</dbReference>
<dbReference type="SUPFAM" id="SSF46785">
    <property type="entry name" value="Winged helix' DNA-binding domain"/>
    <property type="match status" value="1"/>
</dbReference>
<dbReference type="GO" id="GO:0005829">
    <property type="term" value="C:cytosol"/>
    <property type="evidence" value="ECO:0007669"/>
    <property type="project" value="TreeGrafter"/>
</dbReference>
<evidence type="ECO:0000256" key="1">
    <source>
        <dbReference type="ARBA" id="ARBA00009437"/>
    </source>
</evidence>
<dbReference type="CDD" id="cd05466">
    <property type="entry name" value="PBP2_LTTR_substrate"/>
    <property type="match status" value="1"/>
</dbReference>
<dbReference type="PANTHER" id="PTHR30419:SF8">
    <property type="entry name" value="NITROGEN ASSIMILATION TRANSCRIPTIONAL ACTIVATOR-RELATED"/>
    <property type="match status" value="1"/>
</dbReference>
<dbReference type="AlphaFoldDB" id="A0A412Z203"/>
<evidence type="ECO:0000313" key="7">
    <source>
        <dbReference type="Proteomes" id="UP000284543"/>
    </source>
</evidence>
<evidence type="ECO:0000313" key="6">
    <source>
        <dbReference type="EMBL" id="RGV73961.1"/>
    </source>
</evidence>
<organism evidence="6 7">
    <name type="scientific">Enterocloster bolteae</name>
    <dbReference type="NCBI Taxonomy" id="208479"/>
    <lineage>
        <taxon>Bacteria</taxon>
        <taxon>Bacillati</taxon>
        <taxon>Bacillota</taxon>
        <taxon>Clostridia</taxon>
        <taxon>Lachnospirales</taxon>
        <taxon>Lachnospiraceae</taxon>
        <taxon>Enterocloster</taxon>
    </lineage>
</organism>
<dbReference type="EMBL" id="QRZM01000008">
    <property type="protein sequence ID" value="RGV73961.1"/>
    <property type="molecule type" value="Genomic_DNA"/>
</dbReference>
<reference evidence="6 7" key="1">
    <citation type="submission" date="2018-08" db="EMBL/GenBank/DDBJ databases">
        <title>A genome reference for cultivated species of the human gut microbiota.</title>
        <authorList>
            <person name="Zou Y."/>
            <person name="Xue W."/>
            <person name="Luo G."/>
        </authorList>
    </citation>
    <scope>NUCLEOTIDE SEQUENCE [LARGE SCALE GENOMIC DNA]</scope>
    <source>
        <strain evidence="6 7">AF14-18</strain>
    </source>
</reference>
<dbReference type="PROSITE" id="PS50931">
    <property type="entry name" value="HTH_LYSR"/>
    <property type="match status" value="1"/>
</dbReference>
<evidence type="ECO:0000259" key="5">
    <source>
        <dbReference type="PROSITE" id="PS50931"/>
    </source>
</evidence>
<evidence type="ECO:0000256" key="3">
    <source>
        <dbReference type="ARBA" id="ARBA00023125"/>
    </source>
</evidence>
<feature type="domain" description="HTH lysR-type" evidence="5">
    <location>
        <begin position="1"/>
        <end position="58"/>
    </location>
</feature>
<sequence>MDIRVLEYYLIVAREESITKAAAILHVTQPTLSRQLMQLEEELQVKLFNRTSHSVVLTEDGLLFKRRAQEIVALSEKTKRDFIRGNRELSGEIGIGCGEFRSIQIIAQIMKEFKKEHPFVTFQIYSGNSSNIKERIESGILDIGVILDYVDIRKYEYVRIPLSEEWGVLVREDSPLAVMEYVTPEDIRELPLIISERSMRDNELADWIGKKYEDLNIVSTYNLMYNAAIMVANGMGVAGCIKLDCRYEGTRFVPARPSVKNNSVFAWKKALSQSQAVSSFIEFSRIYIKRISSNTT</sequence>
<dbReference type="Gene3D" id="3.40.190.290">
    <property type="match status" value="1"/>
</dbReference>
<dbReference type="SUPFAM" id="SSF53850">
    <property type="entry name" value="Periplasmic binding protein-like II"/>
    <property type="match status" value="1"/>
</dbReference>
<comment type="similarity">
    <text evidence="1">Belongs to the LysR transcriptional regulatory family.</text>
</comment>
<dbReference type="Pfam" id="PF03466">
    <property type="entry name" value="LysR_substrate"/>
    <property type="match status" value="1"/>
</dbReference>
<protein>
    <submittedName>
        <fullName evidence="6">LysR family transcriptional regulator</fullName>
    </submittedName>
</protein>
<evidence type="ECO:0000256" key="2">
    <source>
        <dbReference type="ARBA" id="ARBA00023015"/>
    </source>
</evidence>
<dbReference type="InterPro" id="IPR000847">
    <property type="entry name" value="LysR_HTH_N"/>
</dbReference>
<dbReference type="InterPro" id="IPR005119">
    <property type="entry name" value="LysR_subst-bd"/>
</dbReference>
<dbReference type="PRINTS" id="PR00039">
    <property type="entry name" value="HTHLYSR"/>
</dbReference>
<dbReference type="RefSeq" id="WP_118019088.1">
    <property type="nucleotide sequence ID" value="NZ_CAUHGS010000008.1"/>
</dbReference>
<keyword evidence="4" id="KW-0804">Transcription</keyword>
<proteinExistence type="inferred from homology"/>
<gene>
    <name evidence="6" type="ORF">DWW02_18335</name>
</gene>
<dbReference type="Gene3D" id="1.10.10.10">
    <property type="entry name" value="Winged helix-like DNA-binding domain superfamily/Winged helix DNA-binding domain"/>
    <property type="match status" value="1"/>
</dbReference>
<comment type="caution">
    <text evidence="6">The sequence shown here is derived from an EMBL/GenBank/DDBJ whole genome shotgun (WGS) entry which is preliminary data.</text>
</comment>
<dbReference type="InterPro" id="IPR036388">
    <property type="entry name" value="WH-like_DNA-bd_sf"/>
</dbReference>
<keyword evidence="3" id="KW-0238">DNA-binding</keyword>